<feature type="transmembrane region" description="Helical" evidence="1">
    <location>
        <begin position="36"/>
        <end position="55"/>
    </location>
</feature>
<feature type="transmembrane region" description="Helical" evidence="1">
    <location>
        <begin position="61"/>
        <end position="84"/>
    </location>
</feature>
<feature type="transmembrane region" description="Helical" evidence="1">
    <location>
        <begin position="142"/>
        <end position="164"/>
    </location>
</feature>
<dbReference type="STRING" id="1561.NPD11_704"/>
<keyword evidence="1" id="KW-0472">Membrane</keyword>
<protein>
    <recommendedName>
        <fullName evidence="4">ABC transporter permease</fullName>
    </recommendedName>
</protein>
<organism evidence="2 3">
    <name type="scientific">Clostridium baratii str. Sullivan</name>
    <dbReference type="NCBI Taxonomy" id="1415775"/>
    <lineage>
        <taxon>Bacteria</taxon>
        <taxon>Bacillati</taxon>
        <taxon>Bacillota</taxon>
        <taxon>Clostridia</taxon>
        <taxon>Eubacteriales</taxon>
        <taxon>Clostridiaceae</taxon>
        <taxon>Clostridium</taxon>
    </lineage>
</organism>
<reference evidence="2 3" key="1">
    <citation type="journal article" date="2015" name="Infect. Genet. Evol.">
        <title>Genomic sequences of six botulinum neurotoxin-producing strains representing three clostridial species illustrate the mobility and diversity of botulinum neurotoxin genes.</title>
        <authorList>
            <person name="Smith T.J."/>
            <person name="Hill K.K."/>
            <person name="Xie G."/>
            <person name="Foley B.T."/>
            <person name="Williamson C.H."/>
            <person name="Foster J.T."/>
            <person name="Johnson S.L."/>
            <person name="Chertkov O."/>
            <person name="Teshima H."/>
            <person name="Gibbons H.S."/>
            <person name="Johnsky L.A."/>
            <person name="Karavis M.A."/>
            <person name="Smith L.A."/>
        </authorList>
    </citation>
    <scope>NUCLEOTIDE SEQUENCE [LARGE SCALE GENOMIC DNA]</scope>
    <source>
        <strain evidence="2 3">Sullivan</strain>
    </source>
</reference>
<evidence type="ECO:0000313" key="3">
    <source>
        <dbReference type="Proteomes" id="UP000030635"/>
    </source>
</evidence>
<dbReference type="KEGG" id="cbv:U729_2316"/>
<dbReference type="Pfam" id="PF06541">
    <property type="entry name" value="ABC_trans_CmpB"/>
    <property type="match status" value="1"/>
</dbReference>
<dbReference type="EMBL" id="CP006905">
    <property type="protein sequence ID" value="AIY83956.1"/>
    <property type="molecule type" value="Genomic_DNA"/>
</dbReference>
<accession>A0A0A7FYP6</accession>
<dbReference type="HOGENOM" id="CLU_055257_2_2_9"/>
<sequence length="268" mass="30763">MTVLILYFTIYSVLGWICECIYCAAIDKVWVNRGFLNGPVCPVYGFGALFVIGLLDRFKDNSILLFIMAVVLTTALEYVTAVILERAFDLKWWDYSNYKLNYKGRICVLNSVIFGFLSLFLIDILNPFVVSKVSLLTYNQTLIASTIIVAIFIVDSVLTVISLVDMNDMLKKISQINIELKKLNISMEKFNDIEFNKVFNKLKSTGDLKGFKAKFEDTFNMFKRKKGVSTVQNRIMRAFPDMKSKMYGGEQFKKFKASIADYLSRKQN</sequence>
<proteinExistence type="predicted"/>
<gene>
    <name evidence="2" type="ORF">U729_2316</name>
</gene>
<keyword evidence="1" id="KW-1133">Transmembrane helix</keyword>
<keyword evidence="3" id="KW-1185">Reference proteome</keyword>
<evidence type="ECO:0008006" key="4">
    <source>
        <dbReference type="Google" id="ProtNLM"/>
    </source>
</evidence>
<dbReference type="AlphaFoldDB" id="A0A0A7FYP6"/>
<evidence type="ECO:0000256" key="1">
    <source>
        <dbReference type="SAM" id="Phobius"/>
    </source>
</evidence>
<name>A0A0A7FYP6_9CLOT</name>
<dbReference type="InterPro" id="IPR010540">
    <property type="entry name" value="CmpB_TMEM229"/>
</dbReference>
<dbReference type="RefSeq" id="WP_052139543.1">
    <property type="nucleotide sequence ID" value="NZ_CP006905.1"/>
</dbReference>
<feature type="transmembrane region" description="Helical" evidence="1">
    <location>
        <begin position="104"/>
        <end position="122"/>
    </location>
</feature>
<dbReference type="eggNOG" id="COG4905">
    <property type="taxonomic scope" value="Bacteria"/>
</dbReference>
<evidence type="ECO:0000313" key="2">
    <source>
        <dbReference type="EMBL" id="AIY83956.1"/>
    </source>
</evidence>
<dbReference type="Proteomes" id="UP000030635">
    <property type="component" value="Chromosome"/>
</dbReference>
<keyword evidence="1" id="KW-0812">Transmembrane</keyword>
<dbReference type="OrthoDB" id="9789229at2"/>
<feature type="transmembrane region" description="Helical" evidence="1">
    <location>
        <begin position="6"/>
        <end position="24"/>
    </location>
</feature>